<dbReference type="STRING" id="355548.SAMN04487945_2142"/>
<dbReference type="Proteomes" id="UP000198518">
    <property type="component" value="Unassembled WGS sequence"/>
</dbReference>
<dbReference type="RefSeq" id="WP_089669380.1">
    <property type="nucleotide sequence ID" value="NZ_FOJA01000001.1"/>
</dbReference>
<reference evidence="1 2" key="1">
    <citation type="submission" date="2016-10" db="EMBL/GenBank/DDBJ databases">
        <authorList>
            <person name="de Groot N.N."/>
        </authorList>
    </citation>
    <scope>NUCLEOTIDE SEQUENCE [LARGE SCALE GENOMIC DNA]</scope>
    <source>
        <strain evidence="1 2">CGMCC 1.5337</strain>
    </source>
</reference>
<dbReference type="OrthoDB" id="212944at2157"/>
<accession>A0A1I0PZW5</accession>
<keyword evidence="2" id="KW-1185">Reference proteome</keyword>
<dbReference type="EMBL" id="FOJA01000001">
    <property type="protein sequence ID" value="SEW20248.1"/>
    <property type="molecule type" value="Genomic_DNA"/>
</dbReference>
<dbReference type="Pfam" id="PF19792">
    <property type="entry name" value="DUF6276"/>
    <property type="match status" value="1"/>
</dbReference>
<evidence type="ECO:0000313" key="1">
    <source>
        <dbReference type="EMBL" id="SEW20248.1"/>
    </source>
</evidence>
<name>A0A1I0PZW5_9EURY</name>
<evidence type="ECO:0008006" key="3">
    <source>
        <dbReference type="Google" id="ProtNLM"/>
    </source>
</evidence>
<dbReference type="InterPro" id="IPR046243">
    <property type="entry name" value="DUF6276"/>
</dbReference>
<sequence>MDCPNCGADLLAFPVPDAVREHLPDDRASATVCTHCLRVAPSDDTVAEYPDFSRASEAFPDDGETAAVLASLLALLDRLVLHRQDADAVADIAERRGVDVLLFLDRVAADDTVDPELDVTRRRTQLEQLI</sequence>
<evidence type="ECO:0000313" key="2">
    <source>
        <dbReference type="Proteomes" id="UP000198518"/>
    </source>
</evidence>
<organism evidence="1 2">
    <name type="scientific">Halobacterium jilantaiense</name>
    <dbReference type="NCBI Taxonomy" id="355548"/>
    <lineage>
        <taxon>Archaea</taxon>
        <taxon>Methanobacteriati</taxon>
        <taxon>Methanobacteriota</taxon>
        <taxon>Stenosarchaea group</taxon>
        <taxon>Halobacteria</taxon>
        <taxon>Halobacteriales</taxon>
        <taxon>Halobacteriaceae</taxon>
        <taxon>Halobacterium</taxon>
    </lineage>
</organism>
<gene>
    <name evidence="1" type="ORF">SAMN04487945_2142</name>
</gene>
<proteinExistence type="predicted"/>
<dbReference type="AlphaFoldDB" id="A0A1I0PZW5"/>
<protein>
    <recommendedName>
        <fullName evidence="3">Small CPxCG-related zinc finger protein</fullName>
    </recommendedName>
</protein>